<keyword evidence="2" id="KW-1185">Reference proteome</keyword>
<dbReference type="OrthoDB" id="926208at2"/>
<sequence>MIKKLLIVFVVTVTQNIFANESPILVTENTISLDLDESEELYFSFAENDIIEFDFEMVKGKNLKEVEIYELPNNKIFSEFKAEKFAKKQITIRNKGLYKFKFYSSSITRRIFKIKIYRIPVDESTENFNTNWKWETFRDTTYIPYTIDSITGYKKIKYQEIKRELVKTENIEDILFNKIQRVHSFFNSNSSYTYLKVDLPKSINSELKEEKLIAWAYWIGVGKEAQKAYQENTKSVGNLANGIANLYGSPLAGLAVGTITELMIPKTGEDVSYTFISDYEDVKNFINGLPYSQFDMGKGIAAYGKNSNKTEGTFYIGLHNDNQMQGIDVDVKVVAVKEVKTYEIRVYNKEREEPIKVILNKKRMEIRETKIRVPVE</sequence>
<organism evidence="1 2">
    <name type="scientific">Flavobacterium sediminis</name>
    <dbReference type="NCBI Taxonomy" id="2201181"/>
    <lineage>
        <taxon>Bacteria</taxon>
        <taxon>Pseudomonadati</taxon>
        <taxon>Bacteroidota</taxon>
        <taxon>Flavobacteriia</taxon>
        <taxon>Flavobacteriales</taxon>
        <taxon>Flavobacteriaceae</taxon>
        <taxon>Flavobacterium</taxon>
    </lineage>
</organism>
<evidence type="ECO:0000313" key="1">
    <source>
        <dbReference type="EMBL" id="AWM14980.1"/>
    </source>
</evidence>
<protein>
    <submittedName>
        <fullName evidence="1">Uncharacterized protein</fullName>
    </submittedName>
</protein>
<proteinExistence type="predicted"/>
<accession>A0A2U8QXN6</accession>
<dbReference type="KEGG" id="fse:DI487_14720"/>
<gene>
    <name evidence="1" type="ORF">DI487_14720</name>
</gene>
<name>A0A2U8QXN6_9FLAO</name>
<dbReference type="Proteomes" id="UP000245429">
    <property type="component" value="Chromosome"/>
</dbReference>
<dbReference type="EMBL" id="CP029463">
    <property type="protein sequence ID" value="AWM14980.1"/>
    <property type="molecule type" value="Genomic_DNA"/>
</dbReference>
<dbReference type="RefSeq" id="WP_109570318.1">
    <property type="nucleotide sequence ID" value="NZ_CP029463.1"/>
</dbReference>
<reference evidence="1 2" key="1">
    <citation type="submission" date="2018-05" db="EMBL/GenBank/DDBJ databases">
        <title>Flavobacterium sp. MEBiC07310.</title>
        <authorList>
            <person name="Baek K."/>
        </authorList>
    </citation>
    <scope>NUCLEOTIDE SEQUENCE [LARGE SCALE GENOMIC DNA]</scope>
    <source>
        <strain evidence="1 2">MEBiC07310</strain>
    </source>
</reference>
<dbReference type="AlphaFoldDB" id="A0A2U8QXN6"/>
<evidence type="ECO:0000313" key="2">
    <source>
        <dbReference type="Proteomes" id="UP000245429"/>
    </source>
</evidence>